<dbReference type="RefSeq" id="WP_014819865.1">
    <property type="nucleotide sequence ID" value="NZ_DAMAVE010000024.1"/>
</dbReference>
<organism evidence="1 2">
    <name type="scientific">Stutzerimonas kunmingensis</name>
    <dbReference type="NCBI Taxonomy" id="1211807"/>
    <lineage>
        <taxon>Bacteria</taxon>
        <taxon>Pseudomonadati</taxon>
        <taxon>Pseudomonadota</taxon>
        <taxon>Gammaproteobacteria</taxon>
        <taxon>Pseudomonadales</taxon>
        <taxon>Pseudomonadaceae</taxon>
        <taxon>Stutzerimonas</taxon>
    </lineage>
</organism>
<comment type="caution">
    <text evidence="1">The sequence shown here is derived from an EMBL/GenBank/DDBJ whole genome shotgun (WGS) entry which is preliminary data.</text>
</comment>
<dbReference type="AlphaFoldDB" id="A0A9X1N594"/>
<protein>
    <submittedName>
        <fullName evidence="1">Uncharacterized protein</fullName>
    </submittedName>
</protein>
<accession>A0A9X1N594</accession>
<dbReference type="EMBL" id="JAINWF010000013">
    <property type="protein sequence ID" value="MCD1609965.1"/>
    <property type="molecule type" value="Genomic_DNA"/>
</dbReference>
<dbReference type="Proteomes" id="UP001138989">
    <property type="component" value="Unassembled WGS sequence"/>
</dbReference>
<sequence length="154" mass="17093">MKLVQNLAQLLSLFLKSANSAYTTIIYPSQGKAVLVHDGLGIRHERPWYRIDSLIDENMNTSMAFDSILHEHTGKADSFDPVHPIQTEEISSIFSSHFEPMATSWVNPANGMPMLDSCFDVMGNAFGTDMLSDSLSFDHGISCFESSFSSFGFD</sequence>
<proteinExistence type="predicted"/>
<evidence type="ECO:0000313" key="1">
    <source>
        <dbReference type="EMBL" id="MCD1609965.1"/>
    </source>
</evidence>
<evidence type="ECO:0000313" key="2">
    <source>
        <dbReference type="Proteomes" id="UP001138989"/>
    </source>
</evidence>
<gene>
    <name evidence="1" type="ORF">K7H17_19120</name>
</gene>
<reference evidence="1" key="1">
    <citation type="submission" date="2021-08" db="EMBL/GenBank/DDBJ databases">
        <title>Isolation and characterization of neutrophilic mixotrophic iron-oxidizing bacteria from deep-sea hydrothermal vents.</title>
        <authorList>
            <person name="He Y."/>
        </authorList>
    </citation>
    <scope>NUCLEOTIDE SEQUENCE</scope>
    <source>
        <strain evidence="1">IOP_13</strain>
    </source>
</reference>
<name>A0A9X1N594_9GAMM</name>
<keyword evidence="2" id="KW-1185">Reference proteome</keyword>